<comment type="caution">
    <text evidence="2">The sequence shown here is derived from an EMBL/GenBank/DDBJ whole genome shotgun (WGS) entry which is preliminary data.</text>
</comment>
<keyword evidence="1" id="KW-0472">Membrane</keyword>
<keyword evidence="3" id="KW-1185">Reference proteome</keyword>
<organism evidence="2 3">
    <name type="scientific">Kurthia gibsonii</name>
    <dbReference type="NCBI Taxonomy" id="33946"/>
    <lineage>
        <taxon>Bacteria</taxon>
        <taxon>Bacillati</taxon>
        <taxon>Bacillota</taxon>
        <taxon>Bacilli</taxon>
        <taxon>Bacillales</taxon>
        <taxon>Caryophanaceae</taxon>
        <taxon>Kurthia</taxon>
    </lineage>
</organism>
<dbReference type="Proteomes" id="UP001398420">
    <property type="component" value="Unassembled WGS sequence"/>
</dbReference>
<evidence type="ECO:0000313" key="3">
    <source>
        <dbReference type="Proteomes" id="UP001398420"/>
    </source>
</evidence>
<keyword evidence="1" id="KW-0812">Transmembrane</keyword>
<name>A0ABU9LIQ4_9BACL</name>
<dbReference type="RefSeq" id="WP_068456263.1">
    <property type="nucleotide sequence ID" value="NZ_JALKQX010000004.1"/>
</dbReference>
<evidence type="ECO:0000313" key="2">
    <source>
        <dbReference type="EMBL" id="MEL5987783.1"/>
    </source>
</evidence>
<evidence type="ECO:0000256" key="1">
    <source>
        <dbReference type="SAM" id="Phobius"/>
    </source>
</evidence>
<feature type="transmembrane region" description="Helical" evidence="1">
    <location>
        <begin position="7"/>
        <end position="25"/>
    </location>
</feature>
<accession>A0ABU9LIQ4</accession>
<gene>
    <name evidence="2" type="ORF">AAF454_05075</name>
</gene>
<protein>
    <submittedName>
        <fullName evidence="2">Uncharacterized protein</fullName>
    </submittedName>
</protein>
<sequence>MNRHIKFGLPLLLSLMLIVIIFSLINHPTQKAIQTLQDTATPPIKKIHQRQVDTKLGDKIVKKLEKKHGDLLYEEIDSLTAPFSQKEVDILTYEIKDEQIHMIKSSKKRAHQNIIENKQKQHELWKRFANLIPSENRKMVAYFKIFTDGEDNTLGYVQQMDYPDKWTLALDYRDVKNLNGLYATILHEYGHLFSLNSFEYSHDNVCKTYDPGEGCLKQDAYLYHFYQQFWQYDVMQHWKQLKNIETDPTVQTHFYTLHADEFVTEYATSHPTEDFAESFMYFILSTKPSSHTRADEKVLFFYQYPELAQLRNEILMNLEKYYP</sequence>
<keyword evidence="1" id="KW-1133">Transmembrane helix</keyword>
<proteinExistence type="predicted"/>
<dbReference type="EMBL" id="JBCEWA010000003">
    <property type="protein sequence ID" value="MEL5987783.1"/>
    <property type="molecule type" value="Genomic_DNA"/>
</dbReference>
<reference evidence="2 3" key="1">
    <citation type="submission" date="2024-04" db="EMBL/GenBank/DDBJ databases">
        <authorList>
            <person name="Wu Y.S."/>
            <person name="Zhang L."/>
        </authorList>
    </citation>
    <scope>NUCLEOTIDE SEQUENCE [LARGE SCALE GENOMIC DNA]</scope>
    <source>
        <strain evidence="2 3">KG-01</strain>
    </source>
</reference>